<evidence type="ECO:0000259" key="1">
    <source>
        <dbReference type="Pfam" id="PF00534"/>
    </source>
</evidence>
<sequence>MIEKVKKDLLFVIDSLECAGAEKSLVTLLSLIDQTKYNIDLMLFGHGGALQQLVPSYVNILEPLHYTKFTGMPLNKAIWYSAKNYKYDMLSSRLRYTYEIRRRKFSNAQKARVYWQSASQVIEENPKSYDIAISYAQGIPTFYVAEKVKAVKKFAWVNVSYRLNEQEKEFQKEYYQQYDRIVAVSDSTKEIFLETFPTFTNKMKVIYDINNPYLITKMANLEQNIYRDGFKGIRILTIGRLAHQKGYDVAIEACKLLKDKGINFRWYALGKGPLEEEVKELIHQKGLSEDFKLLGVKANPYPYIKEADIYVQTSRFEGFGLAIAEARMLNTPVVTTEFDAVFNQMIDQKNGLVVEMNPDAVCEGIMKLVENQDLREGIKEYLSTEKKGNVEEIEKFYRLIS</sequence>
<dbReference type="Proteomes" id="UP000018949">
    <property type="component" value="Unassembled WGS sequence"/>
</dbReference>
<organism evidence="2 3">
    <name type="scientific">Mesobacillus boroniphilus JCM 21738</name>
    <dbReference type="NCBI Taxonomy" id="1294265"/>
    <lineage>
        <taxon>Bacteria</taxon>
        <taxon>Bacillati</taxon>
        <taxon>Bacillota</taxon>
        <taxon>Bacilli</taxon>
        <taxon>Bacillales</taxon>
        <taxon>Bacillaceae</taxon>
        <taxon>Mesobacillus</taxon>
    </lineage>
</organism>
<dbReference type="GO" id="GO:0016757">
    <property type="term" value="F:glycosyltransferase activity"/>
    <property type="evidence" value="ECO:0007669"/>
    <property type="project" value="InterPro"/>
</dbReference>
<dbReference type="Gene3D" id="3.40.50.2000">
    <property type="entry name" value="Glycogen Phosphorylase B"/>
    <property type="match status" value="2"/>
</dbReference>
<dbReference type="PANTHER" id="PTHR12526">
    <property type="entry name" value="GLYCOSYLTRANSFERASE"/>
    <property type="match status" value="1"/>
</dbReference>
<dbReference type="AlphaFoldDB" id="W4RJX4"/>
<name>W4RJX4_9BACI</name>
<dbReference type="CDD" id="cd03811">
    <property type="entry name" value="GT4_GT28_WabH-like"/>
    <property type="match status" value="1"/>
</dbReference>
<protein>
    <submittedName>
        <fullName evidence="2">Capsular polysaccharide biosynthsis protein</fullName>
    </submittedName>
</protein>
<dbReference type="SUPFAM" id="SSF53756">
    <property type="entry name" value="UDP-Glycosyltransferase/glycogen phosphorylase"/>
    <property type="match status" value="1"/>
</dbReference>
<proteinExistence type="predicted"/>
<accession>W4RJX4</accession>
<evidence type="ECO:0000313" key="3">
    <source>
        <dbReference type="Proteomes" id="UP000018949"/>
    </source>
</evidence>
<evidence type="ECO:0000313" key="2">
    <source>
        <dbReference type="EMBL" id="GAE44188.1"/>
    </source>
</evidence>
<keyword evidence="3" id="KW-1185">Reference proteome</keyword>
<dbReference type="RefSeq" id="WP_023625808.1">
    <property type="nucleotide sequence ID" value="NZ_BAUW01000006.1"/>
</dbReference>
<dbReference type="InterPro" id="IPR001296">
    <property type="entry name" value="Glyco_trans_1"/>
</dbReference>
<dbReference type="Pfam" id="PF00534">
    <property type="entry name" value="Glycos_transf_1"/>
    <property type="match status" value="1"/>
</dbReference>
<reference evidence="2 3" key="1">
    <citation type="submission" date="2013-12" db="EMBL/GenBank/DDBJ databases">
        <title>NBRP : Genome information of microbial organism related human and environment.</title>
        <authorList>
            <person name="Hattori M."/>
            <person name="Oshima K."/>
            <person name="Inaba H."/>
            <person name="Suda W."/>
            <person name="Sakamoto M."/>
            <person name="Iino T."/>
            <person name="Kitahara M."/>
            <person name="Oshida Y."/>
            <person name="Iida T."/>
            <person name="Kudo T."/>
            <person name="Itoh T."/>
            <person name="Ahmed I."/>
            <person name="Ohkuma M."/>
        </authorList>
    </citation>
    <scope>NUCLEOTIDE SEQUENCE [LARGE SCALE GENOMIC DNA]</scope>
    <source>
        <strain evidence="2 3">JCM 21738</strain>
    </source>
</reference>
<dbReference type="PANTHER" id="PTHR12526:SF630">
    <property type="entry name" value="GLYCOSYLTRANSFERASE"/>
    <property type="match status" value="1"/>
</dbReference>
<gene>
    <name evidence="2" type="ORF">JCM21738_875</name>
</gene>
<comment type="caution">
    <text evidence="2">The sequence shown here is derived from an EMBL/GenBank/DDBJ whole genome shotgun (WGS) entry which is preliminary data.</text>
</comment>
<dbReference type="EMBL" id="BAUW01000006">
    <property type="protein sequence ID" value="GAE44188.1"/>
    <property type="molecule type" value="Genomic_DNA"/>
</dbReference>
<feature type="domain" description="Glycosyl transferase family 1" evidence="1">
    <location>
        <begin position="234"/>
        <end position="381"/>
    </location>
</feature>
<dbReference type="eggNOG" id="COG0438">
    <property type="taxonomic scope" value="Bacteria"/>
</dbReference>